<dbReference type="EMBL" id="AMZH03020792">
    <property type="protein sequence ID" value="RRT38849.1"/>
    <property type="molecule type" value="Genomic_DNA"/>
</dbReference>
<dbReference type="Proteomes" id="UP000287651">
    <property type="component" value="Unassembled WGS sequence"/>
</dbReference>
<organism evidence="1 2">
    <name type="scientific">Ensete ventricosum</name>
    <name type="common">Abyssinian banana</name>
    <name type="synonym">Musa ensete</name>
    <dbReference type="NCBI Taxonomy" id="4639"/>
    <lineage>
        <taxon>Eukaryota</taxon>
        <taxon>Viridiplantae</taxon>
        <taxon>Streptophyta</taxon>
        <taxon>Embryophyta</taxon>
        <taxon>Tracheophyta</taxon>
        <taxon>Spermatophyta</taxon>
        <taxon>Magnoliopsida</taxon>
        <taxon>Liliopsida</taxon>
        <taxon>Zingiberales</taxon>
        <taxon>Musaceae</taxon>
        <taxon>Ensete</taxon>
    </lineage>
</organism>
<evidence type="ECO:0000313" key="2">
    <source>
        <dbReference type="Proteomes" id="UP000287651"/>
    </source>
</evidence>
<gene>
    <name evidence="1" type="ORF">B296_00033436</name>
</gene>
<dbReference type="AlphaFoldDB" id="A0A426XH83"/>
<reference evidence="1 2" key="1">
    <citation type="journal article" date="2014" name="Agronomy (Basel)">
        <title>A Draft Genome Sequence for Ensete ventricosum, the Drought-Tolerant Tree Against Hunger.</title>
        <authorList>
            <person name="Harrison J."/>
            <person name="Moore K.A."/>
            <person name="Paszkiewicz K."/>
            <person name="Jones T."/>
            <person name="Grant M."/>
            <person name="Ambacheew D."/>
            <person name="Muzemil S."/>
            <person name="Studholme D.J."/>
        </authorList>
    </citation>
    <scope>NUCLEOTIDE SEQUENCE [LARGE SCALE GENOMIC DNA]</scope>
</reference>
<comment type="caution">
    <text evidence="1">The sequence shown here is derived from an EMBL/GenBank/DDBJ whole genome shotgun (WGS) entry which is preliminary data.</text>
</comment>
<name>A0A426XH83_ENSVE</name>
<sequence length="80" mass="8916">MTPRKSRLCGTMALPSPWHYYPLPRICVAFFTIGRSASIALWHSSESTSILTDTWLLGSRAPLNTTRAVQLSNRSIHTSV</sequence>
<evidence type="ECO:0000313" key="1">
    <source>
        <dbReference type="EMBL" id="RRT38849.1"/>
    </source>
</evidence>
<accession>A0A426XH83</accession>
<protein>
    <submittedName>
        <fullName evidence="1">Uncharacterized protein</fullName>
    </submittedName>
</protein>
<proteinExistence type="predicted"/>